<reference evidence="1 2" key="1">
    <citation type="submission" date="2016-08" db="EMBL/GenBank/DDBJ databases">
        <title>Characterization and recognition of Brachyspira hampsonii sp. nov., a novel intestinal spirochete that is pathogenic to pigs.</title>
        <authorList>
            <person name="Mirajkar N."/>
            <person name="La T."/>
            <person name="Phillips N."/>
            <person name="Hampson D."/>
            <person name="Gebhart C."/>
        </authorList>
    </citation>
    <scope>NUCLEOTIDE SEQUENCE [LARGE SCALE GENOMIC DNA]</scope>
    <source>
        <strain evidence="1 2">P280/1</strain>
    </source>
</reference>
<dbReference type="RefSeq" id="WP_069725245.1">
    <property type="nucleotide sequence ID" value="NZ_MDCO01000001.1"/>
</dbReference>
<evidence type="ECO:0000313" key="2">
    <source>
        <dbReference type="Proteomes" id="UP000095247"/>
    </source>
</evidence>
<proteinExistence type="predicted"/>
<dbReference type="EMBL" id="MDCO01000001">
    <property type="protein sequence ID" value="OEJ15768.1"/>
    <property type="molecule type" value="Genomic_DNA"/>
</dbReference>
<comment type="caution">
    <text evidence="1">The sequence shown here is derived from an EMBL/GenBank/DDBJ whole genome shotgun (WGS) entry which is preliminary data.</text>
</comment>
<accession>A0A1E5NHY2</accession>
<dbReference type="Proteomes" id="UP000095247">
    <property type="component" value="Unassembled WGS sequence"/>
</dbReference>
<sequence length="99" mass="11983">MSNLSHFSVIEQTEIDNLVNYAFNNREVKYDDFCYFNDCLISLYTASLFWNKIILEAWYQIISGRFVYCRYDEDDYLRLGLNYAIFRFKILIDKSINNK</sequence>
<name>A0A1E5NHY2_9SPIR</name>
<gene>
    <name evidence="1" type="ORF">BFL38_09905</name>
</gene>
<organism evidence="1 2">
    <name type="scientific">Brachyspira hampsonii</name>
    <dbReference type="NCBI Taxonomy" id="1287055"/>
    <lineage>
        <taxon>Bacteria</taxon>
        <taxon>Pseudomonadati</taxon>
        <taxon>Spirochaetota</taxon>
        <taxon>Spirochaetia</taxon>
        <taxon>Brachyspirales</taxon>
        <taxon>Brachyspiraceae</taxon>
        <taxon>Brachyspira</taxon>
    </lineage>
</organism>
<protein>
    <submittedName>
        <fullName evidence="1">Uncharacterized protein</fullName>
    </submittedName>
</protein>
<evidence type="ECO:0000313" key="1">
    <source>
        <dbReference type="EMBL" id="OEJ15768.1"/>
    </source>
</evidence>
<dbReference type="AlphaFoldDB" id="A0A1E5NHY2"/>